<dbReference type="Gene3D" id="3.40.50.300">
    <property type="entry name" value="P-loop containing nucleotide triphosphate hydrolases"/>
    <property type="match status" value="1"/>
</dbReference>
<evidence type="ECO:0000259" key="11">
    <source>
        <dbReference type="PROSITE" id="PS50929"/>
    </source>
</evidence>
<feature type="transmembrane region" description="Helical" evidence="9">
    <location>
        <begin position="155"/>
        <end position="173"/>
    </location>
</feature>
<keyword evidence="13" id="KW-1185">Reference proteome</keyword>
<dbReference type="eggNOG" id="COG1132">
    <property type="taxonomic scope" value="Bacteria"/>
</dbReference>
<keyword evidence="7 9" id="KW-1133">Transmembrane helix</keyword>
<evidence type="ECO:0000313" key="12">
    <source>
        <dbReference type="EMBL" id="EMZ24092.1"/>
    </source>
</evidence>
<feature type="transmembrane region" description="Helical" evidence="9">
    <location>
        <begin position="123"/>
        <end position="149"/>
    </location>
</feature>
<dbReference type="EMBL" id="AQFT01000100">
    <property type="protein sequence ID" value="EMZ24092.1"/>
    <property type="molecule type" value="Genomic_DNA"/>
</dbReference>
<dbReference type="InterPro" id="IPR003593">
    <property type="entry name" value="AAA+_ATPase"/>
</dbReference>
<dbReference type="Proteomes" id="UP000012589">
    <property type="component" value="Unassembled WGS sequence"/>
</dbReference>
<sequence length="581" mass="65343">MRRIRTYILQNRYVYLFAIGCMVCAILLDMLYPKITQSIVDDVILEGRQQLLAGLLAGIVVVGIGRSVCGYLKEYLFDRLCSKIASQLRKDLFGHMQTLSARYFDHANTGELMARVKDDVDRIWNALGFVGMLTIEVTIHVTLVLYCMFKLSPQLALVPMAAMAVCGVTAVVMERRLDAVYEEISEENAALTTVAEENLAGVRTVKAFARERYEIKKFLSHNKKYYELNITQSKILVRFYPYFQFVGKALPVFMAVLGGSFVMRRKLSLGALVALIEYSRNCTWPMEMMGWLTNDLSAAAASYKKLKKIFDRNADITDREDAAVLDTVRGEVAFEHVSFGADGKQILTDIDFKIPAGHTLGIMGATGSGKSSLISLLQRFYDVDAGTVRLDGVDVRNLTLQQLRGSINVVLQDVFLFSDTIEENIKMGKRNELAMKEVRRAARDAQASGFIEEMDEQYRTVIGERGVGLSGGQKQRISIARALSKQSPVLVMDDSTSALDMETEYEIQKMLHLLEHTTKIIIAHRISAVCHADEIIYLENGCIAERGTHRQLMERHGLYYQTFQAQYGEFTQLQKGDCYGS</sequence>
<dbReference type="SUPFAM" id="SSF90123">
    <property type="entry name" value="ABC transporter transmembrane region"/>
    <property type="match status" value="1"/>
</dbReference>
<dbReference type="GO" id="GO:0016887">
    <property type="term" value="F:ATP hydrolysis activity"/>
    <property type="evidence" value="ECO:0007669"/>
    <property type="project" value="InterPro"/>
</dbReference>
<reference evidence="12 13" key="1">
    <citation type="journal article" date="2014" name="Genome Announc.">
        <title>Draft genome sequences of the altered schaedler flora, a defined bacterial community from gnotobiotic mice.</title>
        <authorList>
            <person name="Wannemuehler M.J."/>
            <person name="Overstreet A.M."/>
            <person name="Ward D.V."/>
            <person name="Phillips G.J."/>
        </authorList>
    </citation>
    <scope>NUCLEOTIDE SEQUENCE [LARGE SCALE GENOMIC DNA]</scope>
    <source>
        <strain evidence="12 13">ASF492</strain>
    </source>
</reference>
<comment type="caution">
    <text evidence="12">The sequence shown here is derived from an EMBL/GenBank/DDBJ whole genome shotgun (WGS) entry which is preliminary data.</text>
</comment>
<evidence type="ECO:0000256" key="2">
    <source>
        <dbReference type="ARBA" id="ARBA00022448"/>
    </source>
</evidence>
<dbReference type="PROSITE" id="PS00211">
    <property type="entry name" value="ABC_TRANSPORTER_1"/>
    <property type="match status" value="1"/>
</dbReference>
<dbReference type="InterPro" id="IPR011527">
    <property type="entry name" value="ABC1_TM_dom"/>
</dbReference>
<keyword evidence="4 9" id="KW-0812">Transmembrane</keyword>
<dbReference type="SUPFAM" id="SSF52540">
    <property type="entry name" value="P-loop containing nucleoside triphosphate hydrolases"/>
    <property type="match status" value="1"/>
</dbReference>
<protein>
    <recommendedName>
        <fullName evidence="14">ATP-binding cassette, subfamily B, bacterial</fullName>
    </recommendedName>
</protein>
<gene>
    <name evidence="12" type="ORF">C823_03356</name>
</gene>
<dbReference type="GO" id="GO:0005886">
    <property type="term" value="C:plasma membrane"/>
    <property type="evidence" value="ECO:0007669"/>
    <property type="project" value="UniProtKB-SubCell"/>
</dbReference>
<comment type="subcellular location">
    <subcellularLocation>
        <location evidence="1">Cell membrane</location>
        <topology evidence="1">Multi-pass membrane protein</topology>
    </subcellularLocation>
</comment>
<evidence type="ECO:0000256" key="6">
    <source>
        <dbReference type="ARBA" id="ARBA00022840"/>
    </source>
</evidence>
<dbReference type="Pfam" id="PF00664">
    <property type="entry name" value="ABC_membrane"/>
    <property type="match status" value="1"/>
</dbReference>
<dbReference type="SMART" id="SM00382">
    <property type="entry name" value="AAA"/>
    <property type="match status" value="1"/>
</dbReference>
<evidence type="ECO:0000256" key="4">
    <source>
        <dbReference type="ARBA" id="ARBA00022692"/>
    </source>
</evidence>
<dbReference type="GO" id="GO:0005524">
    <property type="term" value="F:ATP binding"/>
    <property type="evidence" value="ECO:0007669"/>
    <property type="project" value="UniProtKB-KW"/>
</dbReference>
<evidence type="ECO:0000259" key="10">
    <source>
        <dbReference type="PROSITE" id="PS50893"/>
    </source>
</evidence>
<dbReference type="CDD" id="cd18542">
    <property type="entry name" value="ABC_6TM_YknU_like"/>
    <property type="match status" value="1"/>
</dbReference>
<dbReference type="PANTHER" id="PTHR43394:SF1">
    <property type="entry name" value="ATP-BINDING CASSETTE SUB-FAMILY B MEMBER 10, MITOCHONDRIAL"/>
    <property type="match status" value="1"/>
</dbReference>
<evidence type="ECO:0000313" key="13">
    <source>
        <dbReference type="Proteomes" id="UP000012589"/>
    </source>
</evidence>
<proteinExistence type="predicted"/>
<dbReference type="FunFam" id="3.40.50.300:FF:000221">
    <property type="entry name" value="Multidrug ABC transporter ATP-binding protein"/>
    <property type="match status" value="1"/>
</dbReference>
<feature type="transmembrane region" description="Helical" evidence="9">
    <location>
        <begin position="52"/>
        <end position="72"/>
    </location>
</feature>
<evidence type="ECO:0000256" key="9">
    <source>
        <dbReference type="SAM" id="Phobius"/>
    </source>
</evidence>
<dbReference type="PROSITE" id="PS50929">
    <property type="entry name" value="ABC_TM1F"/>
    <property type="match status" value="1"/>
</dbReference>
<dbReference type="AlphaFoldDB" id="N2A425"/>
<feature type="transmembrane region" description="Helical" evidence="9">
    <location>
        <begin position="12"/>
        <end position="32"/>
    </location>
</feature>
<dbReference type="Pfam" id="PF00005">
    <property type="entry name" value="ABC_tran"/>
    <property type="match status" value="1"/>
</dbReference>
<evidence type="ECO:0000256" key="3">
    <source>
        <dbReference type="ARBA" id="ARBA00022475"/>
    </source>
</evidence>
<evidence type="ECO:0000256" key="7">
    <source>
        <dbReference type="ARBA" id="ARBA00022989"/>
    </source>
</evidence>
<dbReference type="STRING" id="1235802.C823_03356"/>
<dbReference type="InterPro" id="IPR027417">
    <property type="entry name" value="P-loop_NTPase"/>
</dbReference>
<dbReference type="PROSITE" id="PS50893">
    <property type="entry name" value="ABC_TRANSPORTER_2"/>
    <property type="match status" value="1"/>
</dbReference>
<feature type="domain" description="ABC transporter" evidence="10">
    <location>
        <begin position="332"/>
        <end position="565"/>
    </location>
</feature>
<dbReference type="PANTHER" id="PTHR43394">
    <property type="entry name" value="ATP-DEPENDENT PERMEASE MDL1, MITOCHONDRIAL"/>
    <property type="match status" value="1"/>
</dbReference>
<feature type="domain" description="ABC transmembrane type-1" evidence="11">
    <location>
        <begin position="16"/>
        <end position="298"/>
    </location>
</feature>
<evidence type="ECO:0008006" key="14">
    <source>
        <dbReference type="Google" id="ProtNLM"/>
    </source>
</evidence>
<feature type="transmembrane region" description="Helical" evidence="9">
    <location>
        <begin position="242"/>
        <end position="263"/>
    </location>
</feature>
<keyword evidence="6" id="KW-0067">ATP-binding</keyword>
<dbReference type="GO" id="GO:0015421">
    <property type="term" value="F:ABC-type oligopeptide transporter activity"/>
    <property type="evidence" value="ECO:0007669"/>
    <property type="project" value="TreeGrafter"/>
</dbReference>
<dbReference type="HOGENOM" id="CLU_000604_84_3_9"/>
<accession>N2A425</accession>
<dbReference type="InterPro" id="IPR003439">
    <property type="entry name" value="ABC_transporter-like_ATP-bd"/>
</dbReference>
<keyword evidence="3" id="KW-1003">Cell membrane</keyword>
<keyword evidence="2" id="KW-0813">Transport</keyword>
<dbReference type="Gene3D" id="1.20.1560.10">
    <property type="entry name" value="ABC transporter type 1, transmembrane domain"/>
    <property type="match status" value="1"/>
</dbReference>
<evidence type="ECO:0000256" key="5">
    <source>
        <dbReference type="ARBA" id="ARBA00022741"/>
    </source>
</evidence>
<name>N2A425_9FIRM</name>
<dbReference type="InterPro" id="IPR017871">
    <property type="entry name" value="ABC_transporter-like_CS"/>
</dbReference>
<dbReference type="InterPro" id="IPR036640">
    <property type="entry name" value="ABC1_TM_sf"/>
</dbReference>
<dbReference type="PATRIC" id="fig|1235802.3.peg.3542"/>
<organism evidence="12 13">
    <name type="scientific">Eubacterium plexicaudatum ASF492</name>
    <dbReference type="NCBI Taxonomy" id="1235802"/>
    <lineage>
        <taxon>Bacteria</taxon>
        <taxon>Bacillati</taxon>
        <taxon>Bacillota</taxon>
        <taxon>Clostridia</taxon>
        <taxon>Eubacteriales</taxon>
        <taxon>Eubacteriaceae</taxon>
        <taxon>Eubacterium</taxon>
    </lineage>
</organism>
<evidence type="ECO:0000256" key="8">
    <source>
        <dbReference type="ARBA" id="ARBA00023136"/>
    </source>
</evidence>
<keyword evidence="5" id="KW-0547">Nucleotide-binding</keyword>
<evidence type="ECO:0000256" key="1">
    <source>
        <dbReference type="ARBA" id="ARBA00004651"/>
    </source>
</evidence>
<dbReference type="InterPro" id="IPR039421">
    <property type="entry name" value="Type_1_exporter"/>
</dbReference>
<dbReference type="OrthoDB" id="9762778at2"/>
<keyword evidence="8 9" id="KW-0472">Membrane</keyword>